<dbReference type="PANTHER" id="PTHR43273">
    <property type="entry name" value="ANAEROBIC SULFATASE-MATURATING ENZYME HOMOLOG ASLB-RELATED"/>
    <property type="match status" value="1"/>
</dbReference>
<comment type="caution">
    <text evidence="6">The sequence shown here is derived from an EMBL/GenBank/DDBJ whole genome shotgun (WGS) entry which is preliminary data.</text>
</comment>
<organism evidence="6 7">
    <name type="scientific">Actinomadura alba</name>
    <dbReference type="NCBI Taxonomy" id="406431"/>
    <lineage>
        <taxon>Bacteria</taxon>
        <taxon>Bacillati</taxon>
        <taxon>Actinomycetota</taxon>
        <taxon>Actinomycetes</taxon>
        <taxon>Streptosporangiales</taxon>
        <taxon>Thermomonosporaceae</taxon>
        <taxon>Actinomadura</taxon>
    </lineage>
</organism>
<dbReference type="RefSeq" id="WP_187244762.1">
    <property type="nucleotide sequence ID" value="NZ_BAAAOK010000010.1"/>
</dbReference>
<keyword evidence="4" id="KW-0411">Iron-sulfur</keyword>
<dbReference type="Proteomes" id="UP000805614">
    <property type="component" value="Unassembled WGS sequence"/>
</dbReference>
<evidence type="ECO:0000259" key="5">
    <source>
        <dbReference type="PROSITE" id="PS51918"/>
    </source>
</evidence>
<keyword evidence="1" id="KW-0949">S-adenosyl-L-methionine</keyword>
<dbReference type="EMBL" id="JABVEC010000014">
    <property type="protein sequence ID" value="MBC6467761.1"/>
    <property type="molecule type" value="Genomic_DNA"/>
</dbReference>
<evidence type="ECO:0000256" key="4">
    <source>
        <dbReference type="ARBA" id="ARBA00023014"/>
    </source>
</evidence>
<keyword evidence="3" id="KW-0408">Iron</keyword>
<evidence type="ECO:0000256" key="1">
    <source>
        <dbReference type="ARBA" id="ARBA00022691"/>
    </source>
</evidence>
<dbReference type="PROSITE" id="PS51918">
    <property type="entry name" value="RADICAL_SAM"/>
    <property type="match status" value="1"/>
</dbReference>
<dbReference type="NCBIfam" id="TIGR04261">
    <property type="entry name" value="rSAM_GlyRichRpt"/>
    <property type="match status" value="1"/>
</dbReference>
<dbReference type="Pfam" id="PF04055">
    <property type="entry name" value="Radical_SAM"/>
    <property type="match status" value="1"/>
</dbReference>
<dbReference type="SFLD" id="SFLDG01072">
    <property type="entry name" value="dehydrogenase_like"/>
    <property type="match status" value="1"/>
</dbReference>
<feature type="domain" description="Radical SAM core" evidence="5">
    <location>
        <begin position="312"/>
        <end position="541"/>
    </location>
</feature>
<keyword evidence="2" id="KW-0479">Metal-binding</keyword>
<keyword evidence="7" id="KW-1185">Reference proteome</keyword>
<gene>
    <name evidence="6" type="primary">grrM</name>
    <name evidence="6" type="ORF">HKK74_20000</name>
</gene>
<dbReference type="PANTHER" id="PTHR43273:SF8">
    <property type="entry name" value="RADICAL SAM DOMAIN PROTEIN"/>
    <property type="match status" value="1"/>
</dbReference>
<dbReference type="SUPFAM" id="SSF102114">
    <property type="entry name" value="Radical SAM enzymes"/>
    <property type="match status" value="1"/>
</dbReference>
<evidence type="ECO:0000256" key="2">
    <source>
        <dbReference type="ARBA" id="ARBA00022723"/>
    </source>
</evidence>
<reference evidence="6 7" key="1">
    <citation type="submission" date="2020-06" db="EMBL/GenBank/DDBJ databases">
        <title>Actinomadura xiongansis sp. nov., isolated from soil of Baiyangdian.</title>
        <authorList>
            <person name="Zhang X."/>
        </authorList>
    </citation>
    <scope>NUCLEOTIDE SEQUENCE [LARGE SCALE GENOMIC DNA]</scope>
    <source>
        <strain evidence="6 7">HBUM206468</strain>
    </source>
</reference>
<proteinExistence type="predicted"/>
<protein>
    <submittedName>
        <fullName evidence="6">GRRM system radical SAM/SPASM domain protein</fullName>
    </submittedName>
</protein>
<dbReference type="SFLD" id="SFLDG01067">
    <property type="entry name" value="SPASM/twitch_domain_containing"/>
    <property type="match status" value="1"/>
</dbReference>
<dbReference type="InterPro" id="IPR026357">
    <property type="entry name" value="rSAM_SPASM_GrrM_OscB"/>
</dbReference>
<dbReference type="SFLD" id="SFLDG01386">
    <property type="entry name" value="main_SPASM_domain-containing"/>
    <property type="match status" value="1"/>
</dbReference>
<accession>A0ABR7LSD9</accession>
<evidence type="ECO:0000313" key="6">
    <source>
        <dbReference type="EMBL" id="MBC6467761.1"/>
    </source>
</evidence>
<sequence>MIAEGIRVLALAREWRAVTDLAVNGGTYVVDSGRYLPTPEGAQRYRSGVYRPRDDWRRVTKTERDLLLGITGKDDLHNTVILLDAPGELLHRAWDMRLDAMTRSRAEHQEGKRHALPFLIACVSEWLVEKVFQPFELCSAEVNFTHPPRVSTTYDSEQGRDRGLHVDNWGHPRRMPQERGAAGIRVGVNLGRESRAFVFVNLGLSECAEALREEPLDNHLATALADRNASALAECFLDRNPGYSVTRVVLRPGQAYIAPVQNIVHDGYTAGRRTLDVNLQLSSNHFVHREEFDARAVQVKRRTRPARTTGTRRYGPLQLLIVQGTPLCNIDCDYCYLPDRTVHRPMSLGTFQQTLNRVAEADLVEREFTVVWHAGEPLVMGREFYESAWELSRECARQGGFTITHSIQTNGLLVDSRWCELFTRLGFRVGLSIDGPAHIHDSNRRSRAGRGTHARVMRAVRLLQEHKVPFSLIAVVSSAMLPYPEEFADFFVANGIPEIGFNIEEREGVNTSSSLEGHEEEYRVFLRTLYRAARERNLRIREFNTAEQHILFASGVRSAQATPFQLLNVDSGGAFSTFSPELLGHRHPQHGEFTIGNVWKDSIRDAMKSDRFRALLAEIDEGVRLCGASCRYFPLCGGGAPSNKWFENDTFASTETLECRLTKQAVIDVVLDGITQDLR</sequence>
<name>A0ABR7LSD9_9ACTN</name>
<evidence type="ECO:0000256" key="3">
    <source>
        <dbReference type="ARBA" id="ARBA00023004"/>
    </source>
</evidence>
<dbReference type="SFLD" id="SFLDS00029">
    <property type="entry name" value="Radical_SAM"/>
    <property type="match status" value="1"/>
</dbReference>
<dbReference type="CDD" id="cd01335">
    <property type="entry name" value="Radical_SAM"/>
    <property type="match status" value="1"/>
</dbReference>
<dbReference type="Gene3D" id="3.20.20.70">
    <property type="entry name" value="Aldolase class I"/>
    <property type="match status" value="1"/>
</dbReference>
<dbReference type="InterPro" id="IPR023867">
    <property type="entry name" value="Sulphatase_maturase_rSAM"/>
</dbReference>
<dbReference type="InterPro" id="IPR013785">
    <property type="entry name" value="Aldolase_TIM"/>
</dbReference>
<dbReference type="InterPro" id="IPR058240">
    <property type="entry name" value="rSAM_sf"/>
</dbReference>
<evidence type="ECO:0000313" key="7">
    <source>
        <dbReference type="Proteomes" id="UP000805614"/>
    </source>
</evidence>
<dbReference type="InterPro" id="IPR007197">
    <property type="entry name" value="rSAM"/>
</dbReference>